<keyword evidence="2" id="KW-1185">Reference proteome</keyword>
<protein>
    <submittedName>
        <fullName evidence="1">Uncharacterized protein</fullName>
    </submittedName>
</protein>
<accession>A0A9N7MJS3</accession>
<dbReference type="AlphaFoldDB" id="A0A9N7MJS3"/>
<name>A0A9N7MJS3_STRHE</name>
<dbReference type="Proteomes" id="UP001153555">
    <property type="component" value="Unassembled WGS sequence"/>
</dbReference>
<dbReference type="EMBL" id="CACSLK010000984">
    <property type="protein sequence ID" value="CAA0807171.1"/>
    <property type="molecule type" value="Genomic_DNA"/>
</dbReference>
<evidence type="ECO:0000313" key="1">
    <source>
        <dbReference type="EMBL" id="CAA0807171.1"/>
    </source>
</evidence>
<sequence length="128" mass="13927">CPPPKRISRLSLPASLEEFLSSGFSPRANQFLISAIQSTLSSIAITWSIELCSMCSRVIDLEPHSASELAILASKSARLFSLRGIWMISHLVKPLSNSCTLSTYLLIRSSFTSNSPLTCPTTSCESEC</sequence>
<comment type="caution">
    <text evidence="1">The sequence shown here is derived from an EMBL/GenBank/DDBJ whole genome shotgun (WGS) entry which is preliminary data.</text>
</comment>
<reference evidence="1" key="1">
    <citation type="submission" date="2019-12" db="EMBL/GenBank/DDBJ databases">
        <authorList>
            <person name="Scholes J."/>
        </authorList>
    </citation>
    <scope>NUCLEOTIDE SEQUENCE</scope>
</reference>
<proteinExistence type="predicted"/>
<feature type="non-terminal residue" evidence="1">
    <location>
        <position position="128"/>
    </location>
</feature>
<organism evidence="1 2">
    <name type="scientific">Striga hermonthica</name>
    <name type="common">Purple witchweed</name>
    <name type="synonym">Buchnera hermonthica</name>
    <dbReference type="NCBI Taxonomy" id="68872"/>
    <lineage>
        <taxon>Eukaryota</taxon>
        <taxon>Viridiplantae</taxon>
        <taxon>Streptophyta</taxon>
        <taxon>Embryophyta</taxon>
        <taxon>Tracheophyta</taxon>
        <taxon>Spermatophyta</taxon>
        <taxon>Magnoliopsida</taxon>
        <taxon>eudicotyledons</taxon>
        <taxon>Gunneridae</taxon>
        <taxon>Pentapetalae</taxon>
        <taxon>asterids</taxon>
        <taxon>lamiids</taxon>
        <taxon>Lamiales</taxon>
        <taxon>Orobanchaceae</taxon>
        <taxon>Buchnereae</taxon>
        <taxon>Striga</taxon>
    </lineage>
</organism>
<gene>
    <name evidence="1" type="ORF">SHERM_10036</name>
</gene>
<feature type="non-terminal residue" evidence="1">
    <location>
        <position position="1"/>
    </location>
</feature>
<evidence type="ECO:0000313" key="2">
    <source>
        <dbReference type="Proteomes" id="UP001153555"/>
    </source>
</evidence>